<dbReference type="Proteomes" id="UP001306950">
    <property type="component" value="Unassembled WGS sequence"/>
</dbReference>
<keyword evidence="2 4" id="KW-0378">Hydrolase</keyword>
<evidence type="ECO:0000256" key="4">
    <source>
        <dbReference type="RuleBase" id="RU361192"/>
    </source>
</evidence>
<gene>
    <name evidence="5" type="ORF">V3851_06815</name>
</gene>
<organism evidence="5 6">
    <name type="scientific">Paenibacillus haidiansis</name>
    <dbReference type="NCBI Taxonomy" id="1574488"/>
    <lineage>
        <taxon>Bacteria</taxon>
        <taxon>Bacillati</taxon>
        <taxon>Bacillota</taxon>
        <taxon>Bacilli</taxon>
        <taxon>Bacillales</taxon>
        <taxon>Paenibacillaceae</taxon>
        <taxon>Paenibacillus</taxon>
    </lineage>
</organism>
<dbReference type="Pfam" id="PF07745">
    <property type="entry name" value="Glyco_hydro_53"/>
    <property type="match status" value="1"/>
</dbReference>
<sequence>MEQFFMKGADVSIIKEVEAFGGVFYLDGQEKDLFEILSVKGINTIRLRLWVDPYDDDKQPYLGGTNDLQTTIELAKRAKQYGLKFMLDFHYSDFWADPKKQSKPKAWQSLSGKQLEDQVYNYTKETLEVFKDQHIVPEFVQIGNEITNGMLWPEGKTQKYLFEERKFEDMDPQEKKEGYDRLAGLIKAGVRSTRETLPETAGQVILHLDFGGANDLYRGWFDEITAREVDYDIIGLSYYPFWHGTLEDLRSNMEDISARYNKDVLVVETSYGFTGEVPPGGAAIFSAELAEIGGYPPSVEGQAAFLRDLMATVKRVPEGRGLGIVYWEPAWLPVNGTSWASYAGMKYGNDMGEMGNHWSNQAMFDFDGNALDSLNVFKAGPTIEE</sequence>
<evidence type="ECO:0000313" key="6">
    <source>
        <dbReference type="Proteomes" id="UP001306950"/>
    </source>
</evidence>
<comment type="caution">
    <text evidence="5">The sequence shown here is derived from an EMBL/GenBank/DDBJ whole genome shotgun (WGS) entry which is preliminary data.</text>
</comment>
<evidence type="ECO:0000256" key="2">
    <source>
        <dbReference type="ARBA" id="ARBA00022801"/>
    </source>
</evidence>
<name>A0ABU7VP57_9BACL</name>
<protein>
    <recommendedName>
        <fullName evidence="4">Arabinogalactan endo-beta-1,4-galactanase</fullName>
        <ecNumber evidence="4">3.2.1.89</ecNumber>
    </recommendedName>
</protein>
<reference evidence="5 6" key="1">
    <citation type="submission" date="2024-02" db="EMBL/GenBank/DDBJ databases">
        <title>A nitrogen-fixing paenibacillus bacterium.</title>
        <authorList>
            <person name="Zhang W.L."/>
            <person name="Chen S.F."/>
        </authorList>
    </citation>
    <scope>NUCLEOTIDE SEQUENCE [LARGE SCALE GENOMIC DNA]</scope>
    <source>
        <strain evidence="5 6">M1</strain>
    </source>
</reference>
<keyword evidence="6" id="KW-1185">Reference proteome</keyword>
<evidence type="ECO:0000313" key="5">
    <source>
        <dbReference type="EMBL" id="MEF2965540.1"/>
    </source>
</evidence>
<evidence type="ECO:0000256" key="1">
    <source>
        <dbReference type="ARBA" id="ARBA00010687"/>
    </source>
</evidence>
<dbReference type="EMBL" id="JAZHPZ010000002">
    <property type="protein sequence ID" value="MEF2965540.1"/>
    <property type="molecule type" value="Genomic_DNA"/>
</dbReference>
<dbReference type="InterPro" id="IPR017853">
    <property type="entry name" value="GH"/>
</dbReference>
<comment type="catalytic activity">
    <reaction evidence="4">
        <text>The enzyme specifically hydrolyzes (1-&gt;4)-beta-D-galactosidic linkages in type I arabinogalactans.</text>
        <dbReference type="EC" id="3.2.1.89"/>
    </reaction>
</comment>
<dbReference type="InterPro" id="IPR011683">
    <property type="entry name" value="Glyco_hydro_53"/>
</dbReference>
<dbReference type="PANTHER" id="PTHR34983:SF2">
    <property type="entry name" value="ENDO-BETA-1,4-GALACTANASE"/>
    <property type="match status" value="1"/>
</dbReference>
<dbReference type="Gene3D" id="3.20.20.80">
    <property type="entry name" value="Glycosidases"/>
    <property type="match status" value="1"/>
</dbReference>
<dbReference type="PANTHER" id="PTHR34983">
    <property type="entry name" value="ARABINOGALACTAN ENDO-BETA-1,4-GALACTANASE A"/>
    <property type="match status" value="1"/>
</dbReference>
<dbReference type="SUPFAM" id="SSF51445">
    <property type="entry name" value="(Trans)glycosidases"/>
    <property type="match status" value="1"/>
</dbReference>
<proteinExistence type="inferred from homology"/>
<evidence type="ECO:0000256" key="3">
    <source>
        <dbReference type="ARBA" id="ARBA00023295"/>
    </source>
</evidence>
<comment type="similarity">
    <text evidence="1 4">Belongs to the glycosyl hydrolase 53 family.</text>
</comment>
<accession>A0ABU7VP57</accession>
<dbReference type="RefSeq" id="WP_331845767.1">
    <property type="nucleotide sequence ID" value="NZ_JAZHPZ010000002.1"/>
</dbReference>
<dbReference type="EC" id="3.2.1.89" evidence="4"/>
<keyword evidence="3 4" id="KW-0326">Glycosidase</keyword>
<dbReference type="GO" id="GO:0016787">
    <property type="term" value="F:hydrolase activity"/>
    <property type="evidence" value="ECO:0007669"/>
    <property type="project" value="UniProtKB-KW"/>
</dbReference>